<evidence type="ECO:0000313" key="2">
    <source>
        <dbReference type="EMBL" id="TNN34106.1"/>
    </source>
</evidence>
<proteinExistence type="predicted"/>
<name>A0A4Z2EYQ0_9TELE</name>
<dbReference type="EMBL" id="SRLO01002041">
    <property type="protein sequence ID" value="TNN34106.1"/>
    <property type="molecule type" value="Genomic_DNA"/>
</dbReference>
<sequence length="67" mass="7442">MSHGGKQLHVTNCWRLEGPCPTEGSSSMSPTGRDSDRSCHRDRDTRAWRGGRKEGKRKEGKEGKSEG</sequence>
<feature type="compositionally biased region" description="Basic and acidic residues" evidence="1">
    <location>
        <begin position="33"/>
        <end position="67"/>
    </location>
</feature>
<dbReference type="AlphaFoldDB" id="A0A4Z2EYQ0"/>
<organism evidence="2 3">
    <name type="scientific">Liparis tanakae</name>
    <name type="common">Tanaka's snailfish</name>
    <dbReference type="NCBI Taxonomy" id="230148"/>
    <lineage>
        <taxon>Eukaryota</taxon>
        <taxon>Metazoa</taxon>
        <taxon>Chordata</taxon>
        <taxon>Craniata</taxon>
        <taxon>Vertebrata</taxon>
        <taxon>Euteleostomi</taxon>
        <taxon>Actinopterygii</taxon>
        <taxon>Neopterygii</taxon>
        <taxon>Teleostei</taxon>
        <taxon>Neoteleostei</taxon>
        <taxon>Acanthomorphata</taxon>
        <taxon>Eupercaria</taxon>
        <taxon>Perciformes</taxon>
        <taxon>Cottioidei</taxon>
        <taxon>Cottales</taxon>
        <taxon>Liparidae</taxon>
        <taxon>Liparis</taxon>
    </lineage>
</organism>
<comment type="caution">
    <text evidence="2">The sequence shown here is derived from an EMBL/GenBank/DDBJ whole genome shotgun (WGS) entry which is preliminary data.</text>
</comment>
<feature type="region of interest" description="Disordered" evidence="1">
    <location>
        <begin position="1"/>
        <end position="67"/>
    </location>
</feature>
<protein>
    <submittedName>
        <fullName evidence="2">Uncharacterized protein</fullName>
    </submittedName>
</protein>
<accession>A0A4Z2EYQ0</accession>
<feature type="compositionally biased region" description="Polar residues" evidence="1">
    <location>
        <begin position="23"/>
        <end position="32"/>
    </location>
</feature>
<evidence type="ECO:0000313" key="3">
    <source>
        <dbReference type="Proteomes" id="UP000314294"/>
    </source>
</evidence>
<evidence type="ECO:0000256" key="1">
    <source>
        <dbReference type="SAM" id="MobiDB-lite"/>
    </source>
</evidence>
<keyword evidence="3" id="KW-1185">Reference proteome</keyword>
<gene>
    <name evidence="2" type="ORF">EYF80_055736</name>
</gene>
<reference evidence="2 3" key="1">
    <citation type="submission" date="2019-03" db="EMBL/GenBank/DDBJ databases">
        <title>First draft genome of Liparis tanakae, snailfish: a comprehensive survey of snailfish specific genes.</title>
        <authorList>
            <person name="Kim W."/>
            <person name="Song I."/>
            <person name="Jeong J.-H."/>
            <person name="Kim D."/>
            <person name="Kim S."/>
            <person name="Ryu S."/>
            <person name="Song J.Y."/>
            <person name="Lee S.K."/>
        </authorList>
    </citation>
    <scope>NUCLEOTIDE SEQUENCE [LARGE SCALE GENOMIC DNA]</scope>
    <source>
        <tissue evidence="2">Muscle</tissue>
    </source>
</reference>
<dbReference type="Proteomes" id="UP000314294">
    <property type="component" value="Unassembled WGS sequence"/>
</dbReference>